<gene>
    <name evidence="9" type="ORF">Sdiek1_0971</name>
    <name evidence="10" type="ORF">Sdiek1_2572</name>
</gene>
<dbReference type="RefSeq" id="WP_087438138.1">
    <property type="nucleotide sequence ID" value="NZ_CP021416.1"/>
</dbReference>
<evidence type="ECO:0000256" key="3">
    <source>
        <dbReference type="ARBA" id="ARBA00022475"/>
    </source>
</evidence>
<sequence>MSFKLNFLLLDYAIRSLLRRAGKSFFIFLILSLLIFLLSSVLMIADAIKLELNTTLKTLPQITLQRFIAGKQSDVPISRVDALLDIEGISSMTPRIWGYYYFKPAGVNFSVVGIDAYEEQYSQTLSKLTQQFDPKLLESEHAMIIGAGVKKVLSENYYTDFFNFVTSEGKWQKVSIAGIFNSDLTLESNDLILVPKKLAYAIFGMDESKATDIVVKVANVKEIPTIVQKITERFPDLRAITQDDIRVSYQNLFDYKSGFFLSLFSVCAFAFFIIIYDKTSGLSSEEKKEIGILKAIGWSSDDILKEKFYESFTLAMGAFLVGIAFSLFYVYGMQAPLLRNVFMGYSELKPSFVLPFSVDSSMFVLLFLLSVPIYIAATLIPAWRASSLDAEEVMR</sequence>
<dbReference type="EMBL" id="CP021416">
    <property type="protein sequence ID" value="ARU48137.1"/>
    <property type="molecule type" value="Genomic_DNA"/>
</dbReference>
<keyword evidence="11" id="KW-1185">Reference proteome</keyword>
<evidence type="ECO:0000256" key="2">
    <source>
        <dbReference type="ARBA" id="ARBA00005236"/>
    </source>
</evidence>
<dbReference type="InterPro" id="IPR051447">
    <property type="entry name" value="Lipoprotein-release_system"/>
</dbReference>
<evidence type="ECO:0000256" key="4">
    <source>
        <dbReference type="ARBA" id="ARBA00022692"/>
    </source>
</evidence>
<evidence type="ECO:0000313" key="9">
    <source>
        <dbReference type="EMBL" id="ARU48137.1"/>
    </source>
</evidence>
<dbReference type="PANTHER" id="PTHR30489:SF0">
    <property type="entry name" value="LIPOPROTEIN-RELEASING SYSTEM TRANSMEMBRANE PROTEIN LOLE"/>
    <property type="match status" value="1"/>
</dbReference>
<evidence type="ECO:0000256" key="6">
    <source>
        <dbReference type="ARBA" id="ARBA00023136"/>
    </source>
</evidence>
<evidence type="ECO:0000313" key="10">
    <source>
        <dbReference type="EMBL" id="ARU49721.1"/>
    </source>
</evidence>
<evidence type="ECO:0000259" key="8">
    <source>
        <dbReference type="Pfam" id="PF02687"/>
    </source>
</evidence>
<evidence type="ECO:0000256" key="7">
    <source>
        <dbReference type="SAM" id="Phobius"/>
    </source>
</evidence>
<dbReference type="AlphaFoldDB" id="A0A1Y0HNQ2"/>
<evidence type="ECO:0000256" key="1">
    <source>
        <dbReference type="ARBA" id="ARBA00004651"/>
    </source>
</evidence>
<reference evidence="11" key="1">
    <citation type="submission" date="2017-05" db="EMBL/GenBank/DDBJ databases">
        <title>Dechlorination kinetics govern the competition between two new strains of the genus Sulfurospirillum.</title>
        <authorList>
            <person name="Buttet G.F."/>
            <person name="Murray A.M."/>
            <person name="Goris T."/>
            <person name="Burion M."/>
            <person name="Lin B."/>
            <person name="Rolle M."/>
            <person name="Maillard J."/>
        </authorList>
    </citation>
    <scope>NUCLEOTIDE SEQUENCE [LARGE SCALE GENOMIC DNA]</scope>
    <source>
        <strain evidence="11">SL2-1</strain>
    </source>
</reference>
<comment type="subcellular location">
    <subcellularLocation>
        <location evidence="1">Cell membrane</location>
        <topology evidence="1">Multi-pass membrane protein</topology>
    </subcellularLocation>
</comment>
<dbReference type="GO" id="GO:0044874">
    <property type="term" value="P:lipoprotein localization to outer membrane"/>
    <property type="evidence" value="ECO:0007669"/>
    <property type="project" value="TreeGrafter"/>
</dbReference>
<keyword evidence="3" id="KW-1003">Cell membrane</keyword>
<organism evidence="10 11">
    <name type="scientific">Sulfurospirillum diekertiae</name>
    <dbReference type="NCBI Taxonomy" id="1854492"/>
    <lineage>
        <taxon>Bacteria</taxon>
        <taxon>Pseudomonadati</taxon>
        <taxon>Campylobacterota</taxon>
        <taxon>Epsilonproteobacteria</taxon>
        <taxon>Campylobacterales</taxon>
        <taxon>Sulfurospirillaceae</taxon>
        <taxon>Sulfurospirillum</taxon>
    </lineage>
</organism>
<dbReference type="EMBL" id="CP021416">
    <property type="protein sequence ID" value="ARU49721.1"/>
    <property type="molecule type" value="Genomic_DNA"/>
</dbReference>
<dbReference type="InterPro" id="IPR003838">
    <property type="entry name" value="ABC3_permease_C"/>
</dbReference>
<protein>
    <submittedName>
        <fullName evidence="9">ABC transporter permease</fullName>
    </submittedName>
</protein>
<evidence type="ECO:0000313" key="11">
    <source>
        <dbReference type="Proteomes" id="UP000196005"/>
    </source>
</evidence>
<dbReference type="OrthoDB" id="8522929at2"/>
<dbReference type="Proteomes" id="UP000196005">
    <property type="component" value="Chromosome"/>
</dbReference>
<comment type="similarity">
    <text evidence="2">Belongs to the ABC-4 integral membrane protein family. LolC/E subfamily.</text>
</comment>
<keyword evidence="6 7" id="KW-0472">Membrane</keyword>
<feature type="transmembrane region" description="Helical" evidence="7">
    <location>
        <begin position="258"/>
        <end position="276"/>
    </location>
</feature>
<feature type="transmembrane region" description="Helical" evidence="7">
    <location>
        <begin position="312"/>
        <end position="332"/>
    </location>
</feature>
<dbReference type="Pfam" id="PF02687">
    <property type="entry name" value="FtsX"/>
    <property type="match status" value="1"/>
</dbReference>
<feature type="domain" description="ABC3 transporter permease C-terminal" evidence="8">
    <location>
        <begin position="262"/>
        <end position="388"/>
    </location>
</feature>
<accession>A0A1Y0HNQ2</accession>
<name>A0A1Y0HNQ2_9BACT</name>
<proteinExistence type="inferred from homology"/>
<dbReference type="KEGG" id="suls:Sdiek1_2572"/>
<reference evidence="10" key="2">
    <citation type="journal article" date="2018" name="FEMS Microbiol. Ecol.">
        <title>Coexistence of two distinct Sulfurospirillum populations respiring tetrachloroethene-genomic and kinetic considerations. .</title>
        <authorList>
            <person name="Buttet G.F."/>
            <person name="Murray A.M."/>
            <person name="Goris T."/>
            <person name="Burion M."/>
            <person name="Jin B."/>
            <person name="Rolle M."/>
            <person name="Holliger C."/>
            <person name="Maillard J."/>
        </authorList>
    </citation>
    <scope>NUCLEOTIDE SEQUENCE</scope>
    <source>
        <strain evidence="10">SL2-1</strain>
    </source>
</reference>
<dbReference type="PANTHER" id="PTHR30489">
    <property type="entry name" value="LIPOPROTEIN-RELEASING SYSTEM TRANSMEMBRANE PROTEIN LOLE"/>
    <property type="match status" value="1"/>
</dbReference>
<dbReference type="GO" id="GO:0098797">
    <property type="term" value="C:plasma membrane protein complex"/>
    <property type="evidence" value="ECO:0007669"/>
    <property type="project" value="TreeGrafter"/>
</dbReference>
<dbReference type="KEGG" id="suls:Sdiek1_0971"/>
<evidence type="ECO:0000256" key="5">
    <source>
        <dbReference type="ARBA" id="ARBA00022989"/>
    </source>
</evidence>
<keyword evidence="5 7" id="KW-1133">Transmembrane helix</keyword>
<keyword evidence="4 7" id="KW-0812">Transmembrane</keyword>
<feature type="transmembrane region" description="Helical" evidence="7">
    <location>
        <begin position="25"/>
        <end position="45"/>
    </location>
</feature>
<feature type="transmembrane region" description="Helical" evidence="7">
    <location>
        <begin position="352"/>
        <end position="377"/>
    </location>
</feature>